<dbReference type="InterPro" id="IPR039568">
    <property type="entry name" value="Peptidase_MA-like_dom"/>
</dbReference>
<name>Q01SK9_SOLUE</name>
<evidence type="ECO:0000313" key="6">
    <source>
        <dbReference type="EMBL" id="ABJ87361.1"/>
    </source>
</evidence>
<dbReference type="InterPro" id="IPR051012">
    <property type="entry name" value="CellSynth/LPSAsmb/PSIAsmb"/>
</dbReference>
<feature type="domain" description="Peptidase MA-like" evidence="5">
    <location>
        <begin position="301"/>
        <end position="497"/>
    </location>
</feature>
<feature type="repeat" description="TPR" evidence="3">
    <location>
        <begin position="184"/>
        <end position="217"/>
    </location>
</feature>
<feature type="chain" id="PRO_5004162573" evidence="4">
    <location>
        <begin position="28"/>
        <end position="701"/>
    </location>
</feature>
<evidence type="ECO:0000256" key="1">
    <source>
        <dbReference type="ARBA" id="ARBA00022737"/>
    </source>
</evidence>
<dbReference type="PROSITE" id="PS50005">
    <property type="entry name" value="TPR"/>
    <property type="match status" value="1"/>
</dbReference>
<dbReference type="AlphaFoldDB" id="Q01SK9"/>
<accession>Q01SK9</accession>
<dbReference type="PANTHER" id="PTHR45586:SF1">
    <property type="entry name" value="LIPOPOLYSACCHARIDE ASSEMBLY PROTEIN B"/>
    <property type="match status" value="1"/>
</dbReference>
<dbReference type="InterPro" id="IPR019734">
    <property type="entry name" value="TPR_rpt"/>
</dbReference>
<dbReference type="STRING" id="234267.Acid_6436"/>
<dbReference type="Pfam" id="PF13485">
    <property type="entry name" value="Peptidase_MA_2"/>
    <property type="match status" value="1"/>
</dbReference>
<dbReference type="HOGENOM" id="CLU_013889_0_0_0"/>
<evidence type="ECO:0000256" key="4">
    <source>
        <dbReference type="SAM" id="SignalP"/>
    </source>
</evidence>
<dbReference type="SUPFAM" id="SSF48452">
    <property type="entry name" value="TPR-like"/>
    <property type="match status" value="2"/>
</dbReference>
<dbReference type="Pfam" id="PF14559">
    <property type="entry name" value="TPR_19"/>
    <property type="match status" value="1"/>
</dbReference>
<gene>
    <name evidence="6" type="ordered locus">Acid_6436</name>
</gene>
<dbReference type="SMART" id="SM00028">
    <property type="entry name" value="TPR"/>
    <property type="match status" value="6"/>
</dbReference>
<dbReference type="InParanoid" id="Q01SK9"/>
<keyword evidence="2 3" id="KW-0802">TPR repeat</keyword>
<dbReference type="Pfam" id="PF13432">
    <property type="entry name" value="TPR_16"/>
    <property type="match status" value="1"/>
</dbReference>
<reference evidence="6" key="1">
    <citation type="submission" date="2006-10" db="EMBL/GenBank/DDBJ databases">
        <title>Complete sequence of Solibacter usitatus Ellin6076.</title>
        <authorList>
            <consortium name="US DOE Joint Genome Institute"/>
            <person name="Copeland A."/>
            <person name="Lucas S."/>
            <person name="Lapidus A."/>
            <person name="Barry K."/>
            <person name="Detter J.C."/>
            <person name="Glavina del Rio T."/>
            <person name="Hammon N."/>
            <person name="Israni S."/>
            <person name="Dalin E."/>
            <person name="Tice H."/>
            <person name="Pitluck S."/>
            <person name="Thompson L.S."/>
            <person name="Brettin T."/>
            <person name="Bruce D."/>
            <person name="Han C."/>
            <person name="Tapia R."/>
            <person name="Gilna P."/>
            <person name="Schmutz J."/>
            <person name="Larimer F."/>
            <person name="Land M."/>
            <person name="Hauser L."/>
            <person name="Kyrpides N."/>
            <person name="Mikhailova N."/>
            <person name="Janssen P.H."/>
            <person name="Kuske C.R."/>
            <person name="Richardson P."/>
        </authorList>
    </citation>
    <scope>NUCLEOTIDE SEQUENCE</scope>
    <source>
        <strain evidence="6">Ellin6076</strain>
    </source>
</reference>
<keyword evidence="4" id="KW-0732">Signal</keyword>
<evidence type="ECO:0000259" key="5">
    <source>
        <dbReference type="Pfam" id="PF13485"/>
    </source>
</evidence>
<dbReference type="KEGG" id="sus:Acid_6436"/>
<feature type="signal peptide" evidence="4">
    <location>
        <begin position="1"/>
        <end position="27"/>
    </location>
</feature>
<dbReference type="EMBL" id="CP000473">
    <property type="protein sequence ID" value="ABJ87361.1"/>
    <property type="molecule type" value="Genomic_DNA"/>
</dbReference>
<evidence type="ECO:0000256" key="2">
    <source>
        <dbReference type="ARBA" id="ARBA00022803"/>
    </source>
</evidence>
<protein>
    <submittedName>
        <fullName evidence="6">Tetratricopeptide TPR_2 repeat protein</fullName>
    </submittedName>
</protein>
<dbReference type="Pfam" id="PF13181">
    <property type="entry name" value="TPR_8"/>
    <property type="match status" value="1"/>
</dbReference>
<dbReference type="eggNOG" id="COG0457">
    <property type="taxonomic scope" value="Bacteria"/>
</dbReference>
<organism evidence="6">
    <name type="scientific">Solibacter usitatus (strain Ellin6076)</name>
    <dbReference type="NCBI Taxonomy" id="234267"/>
    <lineage>
        <taxon>Bacteria</taxon>
        <taxon>Pseudomonadati</taxon>
        <taxon>Acidobacteriota</taxon>
        <taxon>Terriglobia</taxon>
        <taxon>Bryobacterales</taxon>
        <taxon>Solibacteraceae</taxon>
        <taxon>Candidatus Solibacter</taxon>
    </lineage>
</organism>
<keyword evidence="1" id="KW-0677">Repeat</keyword>
<dbReference type="OrthoDB" id="9787613at2"/>
<proteinExistence type="predicted"/>
<dbReference type="PANTHER" id="PTHR45586">
    <property type="entry name" value="TPR REPEAT-CONTAINING PROTEIN PA4667"/>
    <property type="match status" value="1"/>
</dbReference>
<dbReference type="InterPro" id="IPR011990">
    <property type="entry name" value="TPR-like_helical_dom_sf"/>
</dbReference>
<evidence type="ECO:0000256" key="3">
    <source>
        <dbReference type="PROSITE-ProRule" id="PRU00339"/>
    </source>
</evidence>
<sequence precursor="true">MRKIPGRRLACSALVLFLSALAIPAQTLDQAEQLWKARRFKEANEVFKALEAKDPKNPDYKVRWGRMMLDHAQPTDAEDLFGEALEIKKDHAGALVGMALIAADSFEARAGDLARKALASDPKLTEAQELLARLALEDNDNVKATEEAKKAIAMDPNSVQGKAILATIDLLADKKDSPYDPHTAKGYETIGRFFVLNRRYEEGIAYYRKAIALDPQLYSARSQLGINLMRLGQDTEAYQQLELCFKNEFQDAATRNSLKLMDSYKNFVTFTTPHTILKLHKKEAELLHPYIESEMERAISTYEKKYKMKLEKPVQVEVYPDHEDFAVRTLGMPGLGALGVTFGYSIAMDSPSGRKPGTFHWASTLWHEMSHVFTLTATGHRVPRWFTEGMAVHEETAISPDWGDRLGPDVIAAIKNKKLLPVAELDRGFVHPTAPQQVIISYFQAGRICDYINEKWGWDTLLAMLHDFGAGEDTVTVVKKELKIEPADFDKQFIAWVEADTKQTVEHFDEWKKTLKSLVEMSSTKDWDSVIKKGTEIRDMYPDYVEEHSVYEILATAYLAKGNKAAAVEELQRYEKIGGRDPESLKLLSKNLEEMGRTAEAADALNRLNFIYPMDAAAHRSLGRLSLVQGNNPAAIREFKAVLAKNPLDQAQAHYDLAKAYQANKQTEQAKEELLAALEAAPGFRPAQKLLLELSTTAVKN</sequence>
<dbReference type="Gene3D" id="1.25.40.10">
    <property type="entry name" value="Tetratricopeptide repeat domain"/>
    <property type="match status" value="3"/>
</dbReference>